<feature type="signal peptide" evidence="1">
    <location>
        <begin position="1"/>
        <end position="26"/>
    </location>
</feature>
<evidence type="ECO:0000256" key="1">
    <source>
        <dbReference type="SAM" id="SignalP"/>
    </source>
</evidence>
<keyword evidence="1" id="KW-0732">Signal</keyword>
<reference evidence="3" key="1">
    <citation type="journal article" date="2019" name="Int. J. Syst. Evol. Microbiol.">
        <title>The Global Catalogue of Microorganisms (GCM) 10K type strain sequencing project: providing services to taxonomists for standard genome sequencing and annotation.</title>
        <authorList>
            <consortium name="The Broad Institute Genomics Platform"/>
            <consortium name="The Broad Institute Genome Sequencing Center for Infectious Disease"/>
            <person name="Wu L."/>
            <person name="Ma J."/>
        </authorList>
    </citation>
    <scope>NUCLEOTIDE SEQUENCE [LARGE SCALE GENOMIC DNA]</scope>
    <source>
        <strain evidence="3">KCTC 12907</strain>
    </source>
</reference>
<keyword evidence="3" id="KW-1185">Reference proteome</keyword>
<name>A0ABW2F9F8_9BACL</name>
<dbReference type="Proteomes" id="UP001596378">
    <property type="component" value="Unassembled WGS sequence"/>
</dbReference>
<dbReference type="Gene3D" id="3.40.190.10">
    <property type="entry name" value="Periplasmic binding protein-like II"/>
    <property type="match status" value="2"/>
</dbReference>
<dbReference type="SUPFAM" id="SSF53850">
    <property type="entry name" value="Periplasmic binding protein-like II"/>
    <property type="match status" value="1"/>
</dbReference>
<dbReference type="EMBL" id="JBHTAI010000005">
    <property type="protein sequence ID" value="MFC7148862.1"/>
    <property type="molecule type" value="Genomic_DNA"/>
</dbReference>
<dbReference type="PROSITE" id="PS51257">
    <property type="entry name" value="PROKAR_LIPOPROTEIN"/>
    <property type="match status" value="1"/>
</dbReference>
<dbReference type="PANTHER" id="PTHR43649:SF12">
    <property type="entry name" value="DIACETYLCHITOBIOSE BINDING PROTEIN DASA"/>
    <property type="match status" value="1"/>
</dbReference>
<evidence type="ECO:0000313" key="3">
    <source>
        <dbReference type="Proteomes" id="UP001596378"/>
    </source>
</evidence>
<dbReference type="RefSeq" id="WP_378052687.1">
    <property type="nucleotide sequence ID" value="NZ_JBHMDN010000055.1"/>
</dbReference>
<proteinExistence type="predicted"/>
<dbReference type="Pfam" id="PF13416">
    <property type="entry name" value="SBP_bac_8"/>
    <property type="match status" value="1"/>
</dbReference>
<dbReference type="PANTHER" id="PTHR43649">
    <property type="entry name" value="ARABINOSE-BINDING PROTEIN-RELATED"/>
    <property type="match status" value="1"/>
</dbReference>
<evidence type="ECO:0000313" key="2">
    <source>
        <dbReference type="EMBL" id="MFC7148862.1"/>
    </source>
</evidence>
<gene>
    <name evidence="2" type="ORF">ACFQMJ_10015</name>
</gene>
<comment type="caution">
    <text evidence="2">The sequence shown here is derived from an EMBL/GenBank/DDBJ whole genome shotgun (WGS) entry which is preliminary data.</text>
</comment>
<dbReference type="InterPro" id="IPR050490">
    <property type="entry name" value="Bact_solute-bd_prot1"/>
</dbReference>
<organism evidence="2 3">
    <name type="scientific">Cohnella cellulosilytica</name>
    <dbReference type="NCBI Taxonomy" id="986710"/>
    <lineage>
        <taxon>Bacteria</taxon>
        <taxon>Bacillati</taxon>
        <taxon>Bacillota</taxon>
        <taxon>Bacilli</taxon>
        <taxon>Bacillales</taxon>
        <taxon>Paenibacillaceae</taxon>
        <taxon>Cohnella</taxon>
    </lineage>
</organism>
<feature type="chain" id="PRO_5046439654" evidence="1">
    <location>
        <begin position="27"/>
        <end position="545"/>
    </location>
</feature>
<protein>
    <submittedName>
        <fullName evidence="2">Extracellular solute-binding protein</fullName>
    </submittedName>
</protein>
<dbReference type="InterPro" id="IPR006059">
    <property type="entry name" value="SBP"/>
</dbReference>
<accession>A0ABW2F9F8</accession>
<sequence length="545" mass="60850">MKSTRVLKKAGMLAATAALASSVALAGCSKNEGNGGVGGSAKPSGSEGQPAVPAITVSMYDRGNVPPEAGTIVDNLWTRWVNEESGVKVTYSPVPRWESVVKYNALLAAGDAPDLILEYDADFRNQLYLQKQIIPLDDMIEKSGEYKALMEKFPLLRTLGTKSDGKIYEFGRVLGYIPGTFLFIREDWLEKLNLKAPETTDEAFEVMKAFAKDDPDNNGKPDTYGTNLSGAGWISTAFQDTGWVIEDGVMVKDWERVKAATAYKKRLFDEGLVDKDYLTDKNGEKSLQDFVSGKVGLFAYSGNVVQVYNNYETLKKNVPDAKLAILAFPRSEYGRFSPEFNPPIQMSGVVNVKAKSPEGVMRYVDFMSAESTIHTFKYGLPDVHYKMEDGTEVILDQDKYDKEVSWLGDFRMLGGQYLINEYDKYLTDLDQSKPLDKEVYDMMTKARELYISKERPVPSITHGQYMPGLPNDLQFIANNTNTPISDLLGKAIVSGGGYTTEQALTEAQDLWTKSGGAKLEQWYAQWYQENKDTWVFADDLYSMVF</sequence>